<dbReference type="RefSeq" id="WP_282767146.1">
    <property type="nucleotide sequence ID" value="NZ_JASCTH010000051.1"/>
</dbReference>
<comment type="caution">
    <text evidence="1">The sequence shown here is derived from an EMBL/GenBank/DDBJ whole genome shotgun (WGS) entry which is preliminary data.</text>
</comment>
<keyword evidence="2" id="KW-1185">Reference proteome</keyword>
<evidence type="ECO:0000313" key="1">
    <source>
        <dbReference type="EMBL" id="MDI6105678.1"/>
    </source>
</evidence>
<dbReference type="Proteomes" id="UP001241758">
    <property type="component" value="Unassembled WGS sequence"/>
</dbReference>
<name>A0ABT6X123_9ACTN</name>
<evidence type="ECO:0008006" key="3">
    <source>
        <dbReference type="Google" id="ProtNLM"/>
    </source>
</evidence>
<organism evidence="1 2">
    <name type="scientific">Actinoplanes sandaracinus</name>
    <dbReference type="NCBI Taxonomy" id="3045177"/>
    <lineage>
        <taxon>Bacteria</taxon>
        <taxon>Bacillati</taxon>
        <taxon>Actinomycetota</taxon>
        <taxon>Actinomycetes</taxon>
        <taxon>Micromonosporales</taxon>
        <taxon>Micromonosporaceae</taxon>
        <taxon>Actinoplanes</taxon>
    </lineage>
</organism>
<proteinExistence type="predicted"/>
<evidence type="ECO:0000313" key="2">
    <source>
        <dbReference type="Proteomes" id="UP001241758"/>
    </source>
</evidence>
<gene>
    <name evidence="1" type="ORF">QLQ12_44570</name>
</gene>
<dbReference type="EMBL" id="JASCTH010000051">
    <property type="protein sequence ID" value="MDI6105678.1"/>
    <property type="molecule type" value="Genomic_DNA"/>
</dbReference>
<sequence length="78" mass="8556">MFDDVIGLTSEDAARWTVLVEQCRPILERDGMDAVQTFLVEREVGVIEAIAITRALLGKAETPLRVAIDIVATSTARK</sequence>
<protein>
    <recommendedName>
        <fullName evidence="3">ANTAR domain-containing protein</fullName>
    </recommendedName>
</protein>
<accession>A0ABT6X123</accession>
<reference evidence="1 2" key="1">
    <citation type="submission" date="2023-05" db="EMBL/GenBank/DDBJ databases">
        <title>Actinoplanes sp. NEAU-A12 genome sequencing.</title>
        <authorList>
            <person name="Wang Z.-S."/>
        </authorList>
    </citation>
    <scope>NUCLEOTIDE SEQUENCE [LARGE SCALE GENOMIC DNA]</scope>
    <source>
        <strain evidence="1 2">NEAU-A12</strain>
    </source>
</reference>